<dbReference type="InterPro" id="IPR029063">
    <property type="entry name" value="SAM-dependent_MTases_sf"/>
</dbReference>
<evidence type="ECO:0000313" key="2">
    <source>
        <dbReference type="EMBL" id="HIU47506.1"/>
    </source>
</evidence>
<dbReference type="GO" id="GO:0008757">
    <property type="term" value="F:S-adenosylmethionine-dependent methyltransferase activity"/>
    <property type="evidence" value="ECO:0007669"/>
    <property type="project" value="InterPro"/>
</dbReference>
<gene>
    <name evidence="2" type="ORF">IAC59_09675</name>
</gene>
<dbReference type="InterPro" id="IPR013216">
    <property type="entry name" value="Methyltransf_11"/>
</dbReference>
<dbReference type="PANTHER" id="PTHR43591">
    <property type="entry name" value="METHYLTRANSFERASE"/>
    <property type="match status" value="1"/>
</dbReference>
<dbReference type="CDD" id="cd02440">
    <property type="entry name" value="AdoMet_MTases"/>
    <property type="match status" value="1"/>
</dbReference>
<evidence type="ECO:0000259" key="1">
    <source>
        <dbReference type="Pfam" id="PF08241"/>
    </source>
</evidence>
<dbReference type="EMBL" id="DVNK01000057">
    <property type="protein sequence ID" value="HIU47506.1"/>
    <property type="molecule type" value="Genomic_DNA"/>
</dbReference>
<accession>A0A9D1LSY6</accession>
<dbReference type="Proteomes" id="UP000824123">
    <property type="component" value="Unassembled WGS sequence"/>
</dbReference>
<sequence>MKMMNDADAVNRQYATSDRLRTRIGLHEKYSVNPQPFAEWIFDQYQLRPGDAILDVGCGTGQMWRGRVERLPEGCRLTLTDLSPGMVDSARAMLAGAPGVEFGCADIQALPFEDKSMDVVIANMMLYHVPELGRGLSEVRRVLRAGGRFYCATFGEKGVGRFVAEVLGGPGAQLAPASFTLQNGRAALEAKFEAVERLDYEDELRVTDARDLAEYIRSMQGMEYAQRLSDEELLERLEALRINGAIRVPKEYGMFRARAGVC</sequence>
<protein>
    <submittedName>
        <fullName evidence="2">Class I SAM-dependent methyltransferase</fullName>
    </submittedName>
</protein>
<dbReference type="GO" id="GO:0032259">
    <property type="term" value="P:methylation"/>
    <property type="evidence" value="ECO:0007669"/>
    <property type="project" value="UniProtKB-KW"/>
</dbReference>
<keyword evidence="2" id="KW-0489">Methyltransferase</keyword>
<reference evidence="2" key="1">
    <citation type="submission" date="2020-10" db="EMBL/GenBank/DDBJ databases">
        <authorList>
            <person name="Gilroy R."/>
        </authorList>
    </citation>
    <scope>NUCLEOTIDE SEQUENCE</scope>
    <source>
        <strain evidence="2">ChiSxjej2B14-8506</strain>
    </source>
</reference>
<comment type="caution">
    <text evidence="2">The sequence shown here is derived from an EMBL/GenBank/DDBJ whole genome shotgun (WGS) entry which is preliminary data.</text>
</comment>
<reference evidence="2" key="2">
    <citation type="journal article" date="2021" name="PeerJ">
        <title>Extensive microbial diversity within the chicken gut microbiome revealed by metagenomics and culture.</title>
        <authorList>
            <person name="Gilroy R."/>
            <person name="Ravi A."/>
            <person name="Getino M."/>
            <person name="Pursley I."/>
            <person name="Horton D.L."/>
            <person name="Alikhan N.F."/>
            <person name="Baker D."/>
            <person name="Gharbi K."/>
            <person name="Hall N."/>
            <person name="Watson M."/>
            <person name="Adriaenssens E.M."/>
            <person name="Foster-Nyarko E."/>
            <person name="Jarju S."/>
            <person name="Secka A."/>
            <person name="Antonio M."/>
            <person name="Oren A."/>
            <person name="Chaudhuri R.R."/>
            <person name="La Ragione R."/>
            <person name="Hildebrand F."/>
            <person name="Pallen M.J."/>
        </authorList>
    </citation>
    <scope>NUCLEOTIDE SEQUENCE</scope>
    <source>
        <strain evidence="2">ChiSxjej2B14-8506</strain>
    </source>
</reference>
<proteinExistence type="predicted"/>
<dbReference type="AlphaFoldDB" id="A0A9D1LSY6"/>
<dbReference type="SUPFAM" id="SSF53335">
    <property type="entry name" value="S-adenosyl-L-methionine-dependent methyltransferases"/>
    <property type="match status" value="1"/>
</dbReference>
<dbReference type="Gene3D" id="3.40.50.150">
    <property type="entry name" value="Vaccinia Virus protein VP39"/>
    <property type="match status" value="1"/>
</dbReference>
<feature type="domain" description="Methyltransferase type 11" evidence="1">
    <location>
        <begin position="54"/>
        <end position="151"/>
    </location>
</feature>
<keyword evidence="2" id="KW-0808">Transferase</keyword>
<evidence type="ECO:0000313" key="3">
    <source>
        <dbReference type="Proteomes" id="UP000824123"/>
    </source>
</evidence>
<organism evidence="2 3">
    <name type="scientific">Candidatus Fimadaptatus faecigallinarum</name>
    <dbReference type="NCBI Taxonomy" id="2840814"/>
    <lineage>
        <taxon>Bacteria</taxon>
        <taxon>Bacillati</taxon>
        <taxon>Bacillota</taxon>
        <taxon>Clostridia</taxon>
        <taxon>Eubacteriales</taxon>
        <taxon>Candidatus Fimadaptatus</taxon>
    </lineage>
</organism>
<name>A0A9D1LSY6_9FIRM</name>
<dbReference type="Pfam" id="PF08241">
    <property type="entry name" value="Methyltransf_11"/>
    <property type="match status" value="1"/>
</dbReference>